<dbReference type="InterPro" id="IPR000209">
    <property type="entry name" value="Peptidase_S8/S53_dom"/>
</dbReference>
<feature type="domain" description="Peptidase S8/S53" evidence="5">
    <location>
        <begin position="176"/>
        <end position="290"/>
    </location>
</feature>
<dbReference type="Gene3D" id="3.40.50.200">
    <property type="entry name" value="Peptidase S8/S53 domain"/>
    <property type="match status" value="1"/>
</dbReference>
<dbReference type="PROSITE" id="PS00137">
    <property type="entry name" value="SUBTILASE_HIS"/>
    <property type="match status" value="1"/>
</dbReference>
<dbReference type="PANTHER" id="PTHR43806:SF65">
    <property type="entry name" value="SERINE PROTEASE APRX"/>
    <property type="match status" value="1"/>
</dbReference>
<comment type="caution">
    <text evidence="6">The sequence shown here is derived from an EMBL/GenBank/DDBJ whole genome shotgun (WGS) entry which is preliminary data.</text>
</comment>
<name>X1GVI5_9ZZZZ</name>
<dbReference type="InterPro" id="IPR036852">
    <property type="entry name" value="Peptidase_S8/S53_dom_sf"/>
</dbReference>
<dbReference type="InterPro" id="IPR050131">
    <property type="entry name" value="Peptidase_S8_subtilisin-like"/>
</dbReference>
<dbReference type="PRINTS" id="PR00723">
    <property type="entry name" value="SUBTILISIN"/>
</dbReference>
<feature type="non-terminal residue" evidence="6">
    <location>
        <position position="304"/>
    </location>
</feature>
<evidence type="ECO:0000256" key="1">
    <source>
        <dbReference type="ARBA" id="ARBA00011073"/>
    </source>
</evidence>
<dbReference type="AlphaFoldDB" id="X1GVI5"/>
<dbReference type="Pfam" id="PF00082">
    <property type="entry name" value="Peptidase_S8"/>
    <property type="match status" value="1"/>
</dbReference>
<dbReference type="GO" id="GO:0004252">
    <property type="term" value="F:serine-type endopeptidase activity"/>
    <property type="evidence" value="ECO:0007669"/>
    <property type="project" value="InterPro"/>
</dbReference>
<dbReference type="InterPro" id="IPR015500">
    <property type="entry name" value="Peptidase_S8_subtilisin-rel"/>
</dbReference>
<dbReference type="GO" id="GO:0006508">
    <property type="term" value="P:proteolysis"/>
    <property type="evidence" value="ECO:0007669"/>
    <property type="project" value="UniProtKB-KW"/>
</dbReference>
<accession>X1GVI5</accession>
<dbReference type="InterPro" id="IPR023827">
    <property type="entry name" value="Peptidase_S8_Asp-AS"/>
</dbReference>
<comment type="similarity">
    <text evidence="1">Belongs to the peptidase S8 family.</text>
</comment>
<sequence>MGELNTNNFLTDQSNVTRLDYSNFVLPSEVDFSLSGSDSLTDNIKSVFDDNLRSSLLNLEGPSQGDQNYMKVIILFEEGINKARRIEIINSLFEDYKIISNYDIISGTYITISPVELLIKQDILNEIKEIKKIYKSEVFESPYIIDDSLQLNALNKDYYSNWWLTAVGAGSLPYNGSGVKVAVIDTGIYDHPALNIIENQNFVTDENASDYNDDVGHGTHVAGIIGGDGTGSDGKYRGIAPGVSLINARAGNASGLEEGDIINAIDWSSKPTGLGGAGADIVSMSFGGGYPYISDLITDAISNA</sequence>
<proteinExistence type="inferred from homology"/>
<dbReference type="PROSITE" id="PS00136">
    <property type="entry name" value="SUBTILASE_ASP"/>
    <property type="match status" value="1"/>
</dbReference>
<dbReference type="PANTHER" id="PTHR43806">
    <property type="entry name" value="PEPTIDASE S8"/>
    <property type="match status" value="1"/>
</dbReference>
<keyword evidence="3" id="KW-0378">Hydrolase</keyword>
<evidence type="ECO:0000256" key="3">
    <source>
        <dbReference type="ARBA" id="ARBA00022801"/>
    </source>
</evidence>
<dbReference type="InterPro" id="IPR022398">
    <property type="entry name" value="Peptidase_S8_His-AS"/>
</dbReference>
<evidence type="ECO:0000256" key="4">
    <source>
        <dbReference type="ARBA" id="ARBA00022825"/>
    </source>
</evidence>
<dbReference type="EMBL" id="BARU01006157">
    <property type="protein sequence ID" value="GAH45619.1"/>
    <property type="molecule type" value="Genomic_DNA"/>
</dbReference>
<dbReference type="PROSITE" id="PS51892">
    <property type="entry name" value="SUBTILASE"/>
    <property type="match status" value="1"/>
</dbReference>
<evidence type="ECO:0000256" key="2">
    <source>
        <dbReference type="ARBA" id="ARBA00022670"/>
    </source>
</evidence>
<evidence type="ECO:0000313" key="6">
    <source>
        <dbReference type="EMBL" id="GAH45619.1"/>
    </source>
</evidence>
<organism evidence="6">
    <name type="scientific">marine sediment metagenome</name>
    <dbReference type="NCBI Taxonomy" id="412755"/>
    <lineage>
        <taxon>unclassified sequences</taxon>
        <taxon>metagenomes</taxon>
        <taxon>ecological metagenomes</taxon>
    </lineage>
</organism>
<dbReference type="SUPFAM" id="SSF52743">
    <property type="entry name" value="Subtilisin-like"/>
    <property type="match status" value="1"/>
</dbReference>
<keyword evidence="4" id="KW-0720">Serine protease</keyword>
<reference evidence="6" key="1">
    <citation type="journal article" date="2014" name="Front. Microbiol.">
        <title>High frequency of phylogenetically diverse reductive dehalogenase-homologous genes in deep subseafloor sedimentary metagenomes.</title>
        <authorList>
            <person name="Kawai M."/>
            <person name="Futagami T."/>
            <person name="Toyoda A."/>
            <person name="Takaki Y."/>
            <person name="Nishi S."/>
            <person name="Hori S."/>
            <person name="Arai W."/>
            <person name="Tsubouchi T."/>
            <person name="Morono Y."/>
            <person name="Uchiyama I."/>
            <person name="Ito T."/>
            <person name="Fujiyama A."/>
            <person name="Inagaki F."/>
            <person name="Takami H."/>
        </authorList>
    </citation>
    <scope>NUCLEOTIDE SEQUENCE</scope>
    <source>
        <strain evidence="6">Expedition CK06-06</strain>
    </source>
</reference>
<gene>
    <name evidence="6" type="ORF">S03H2_12090</name>
</gene>
<keyword evidence="2" id="KW-0645">Protease</keyword>
<protein>
    <recommendedName>
        <fullName evidence="5">Peptidase S8/S53 domain-containing protein</fullName>
    </recommendedName>
</protein>
<evidence type="ECO:0000259" key="5">
    <source>
        <dbReference type="Pfam" id="PF00082"/>
    </source>
</evidence>